<evidence type="ECO:0000313" key="2">
    <source>
        <dbReference type="Proteomes" id="UP000076871"/>
    </source>
</evidence>
<dbReference type="Proteomes" id="UP000076871">
    <property type="component" value="Unassembled WGS sequence"/>
</dbReference>
<reference evidence="1 2" key="1">
    <citation type="journal article" date="2016" name="Mol. Biol. Evol.">
        <title>Comparative Genomics of Early-Diverging Mushroom-Forming Fungi Provides Insights into the Origins of Lignocellulose Decay Capabilities.</title>
        <authorList>
            <person name="Nagy L.G."/>
            <person name="Riley R."/>
            <person name="Tritt A."/>
            <person name="Adam C."/>
            <person name="Daum C."/>
            <person name="Floudas D."/>
            <person name="Sun H."/>
            <person name="Yadav J.S."/>
            <person name="Pangilinan J."/>
            <person name="Larsson K.H."/>
            <person name="Matsuura K."/>
            <person name="Barry K."/>
            <person name="Labutti K."/>
            <person name="Kuo R."/>
            <person name="Ohm R.A."/>
            <person name="Bhattacharya S.S."/>
            <person name="Shirouzu T."/>
            <person name="Yoshinaga Y."/>
            <person name="Martin F.M."/>
            <person name="Grigoriev I.V."/>
            <person name="Hibbett D.S."/>
        </authorList>
    </citation>
    <scope>NUCLEOTIDE SEQUENCE [LARGE SCALE GENOMIC DNA]</scope>
    <source>
        <strain evidence="1 2">93-53</strain>
    </source>
</reference>
<gene>
    <name evidence="1" type="ORF">LAESUDRAFT_457405</name>
</gene>
<dbReference type="InParanoid" id="A0A165BR78"/>
<dbReference type="AlphaFoldDB" id="A0A165BR78"/>
<dbReference type="GeneID" id="63819583"/>
<protein>
    <submittedName>
        <fullName evidence="1">Uncharacterized protein</fullName>
    </submittedName>
</protein>
<dbReference type="RefSeq" id="XP_040759245.1">
    <property type="nucleotide sequence ID" value="XM_040902552.1"/>
</dbReference>
<name>A0A165BR78_9APHY</name>
<organism evidence="1 2">
    <name type="scientific">Laetiporus sulphureus 93-53</name>
    <dbReference type="NCBI Taxonomy" id="1314785"/>
    <lineage>
        <taxon>Eukaryota</taxon>
        <taxon>Fungi</taxon>
        <taxon>Dikarya</taxon>
        <taxon>Basidiomycota</taxon>
        <taxon>Agaricomycotina</taxon>
        <taxon>Agaricomycetes</taxon>
        <taxon>Polyporales</taxon>
        <taxon>Laetiporus</taxon>
    </lineage>
</organism>
<evidence type="ECO:0000313" key="1">
    <source>
        <dbReference type="EMBL" id="KZT01505.1"/>
    </source>
</evidence>
<proteinExistence type="predicted"/>
<sequence>MLYTFSPRSIGCISHMLKFPKVVLVSVVVHVAHAMDLSYRVRTMRHGRAGFSQPVGRATCKVDGSRNHRYDGRRIAHSSLVERGRVHKAANTPSYFAEPSRLCGTT</sequence>
<keyword evidence="2" id="KW-1185">Reference proteome</keyword>
<accession>A0A165BR78</accession>
<dbReference type="EMBL" id="KV427663">
    <property type="protein sequence ID" value="KZT01505.1"/>
    <property type="molecule type" value="Genomic_DNA"/>
</dbReference>